<feature type="compositionally biased region" description="Basic and acidic residues" evidence="1">
    <location>
        <begin position="79"/>
        <end position="97"/>
    </location>
</feature>
<reference evidence="2 3" key="1">
    <citation type="submission" date="2019-03" db="EMBL/GenBank/DDBJ databases">
        <title>First draft genome of Liparis tanakae, snailfish: a comprehensive survey of snailfish specific genes.</title>
        <authorList>
            <person name="Kim W."/>
            <person name="Song I."/>
            <person name="Jeong J.-H."/>
            <person name="Kim D."/>
            <person name="Kim S."/>
            <person name="Ryu S."/>
            <person name="Song J.Y."/>
            <person name="Lee S.K."/>
        </authorList>
    </citation>
    <scope>NUCLEOTIDE SEQUENCE [LARGE SCALE GENOMIC DNA]</scope>
    <source>
        <tissue evidence="2">Muscle</tissue>
    </source>
</reference>
<sequence length="106" mass="11247">MSLEAPPPLRPAPYAQLAFPRFPSEGCVPVEEALPCLKPSVQQGGGLQAGSTSLPEALGPAGRRPTGRKHFPVCSPRSSRAEAYRSDRTSNDEREGGLGRPEPPTI</sequence>
<evidence type="ECO:0000256" key="1">
    <source>
        <dbReference type="SAM" id="MobiDB-lite"/>
    </source>
</evidence>
<gene>
    <name evidence="2" type="ORF">EYF80_055413</name>
</gene>
<dbReference type="EMBL" id="SRLO01001965">
    <property type="protein sequence ID" value="TNN34424.1"/>
    <property type="molecule type" value="Genomic_DNA"/>
</dbReference>
<name>A0A4Z2F194_9TELE</name>
<comment type="caution">
    <text evidence="2">The sequence shown here is derived from an EMBL/GenBank/DDBJ whole genome shotgun (WGS) entry which is preliminary data.</text>
</comment>
<evidence type="ECO:0000313" key="2">
    <source>
        <dbReference type="EMBL" id="TNN34424.1"/>
    </source>
</evidence>
<proteinExistence type="predicted"/>
<feature type="region of interest" description="Disordered" evidence="1">
    <location>
        <begin position="40"/>
        <end position="106"/>
    </location>
</feature>
<accession>A0A4Z2F194</accession>
<dbReference type="Proteomes" id="UP000314294">
    <property type="component" value="Unassembled WGS sequence"/>
</dbReference>
<organism evidence="2 3">
    <name type="scientific">Liparis tanakae</name>
    <name type="common">Tanaka's snailfish</name>
    <dbReference type="NCBI Taxonomy" id="230148"/>
    <lineage>
        <taxon>Eukaryota</taxon>
        <taxon>Metazoa</taxon>
        <taxon>Chordata</taxon>
        <taxon>Craniata</taxon>
        <taxon>Vertebrata</taxon>
        <taxon>Euteleostomi</taxon>
        <taxon>Actinopterygii</taxon>
        <taxon>Neopterygii</taxon>
        <taxon>Teleostei</taxon>
        <taxon>Neoteleostei</taxon>
        <taxon>Acanthomorphata</taxon>
        <taxon>Eupercaria</taxon>
        <taxon>Perciformes</taxon>
        <taxon>Cottioidei</taxon>
        <taxon>Cottales</taxon>
        <taxon>Liparidae</taxon>
        <taxon>Liparis</taxon>
    </lineage>
</organism>
<protein>
    <submittedName>
        <fullName evidence="2">Uncharacterized protein</fullName>
    </submittedName>
</protein>
<keyword evidence="3" id="KW-1185">Reference proteome</keyword>
<evidence type="ECO:0000313" key="3">
    <source>
        <dbReference type="Proteomes" id="UP000314294"/>
    </source>
</evidence>
<dbReference type="AlphaFoldDB" id="A0A4Z2F194"/>